<organism evidence="1 2">
    <name type="scientific">Heterobasidion irregulare (strain TC 32-1)</name>
    <dbReference type="NCBI Taxonomy" id="747525"/>
    <lineage>
        <taxon>Eukaryota</taxon>
        <taxon>Fungi</taxon>
        <taxon>Dikarya</taxon>
        <taxon>Basidiomycota</taxon>
        <taxon>Agaricomycotina</taxon>
        <taxon>Agaricomycetes</taxon>
        <taxon>Russulales</taxon>
        <taxon>Bondarzewiaceae</taxon>
        <taxon>Heterobasidion</taxon>
        <taxon>Heterobasidion annosum species complex</taxon>
    </lineage>
</organism>
<dbReference type="GeneID" id="20667421"/>
<evidence type="ECO:0008006" key="3">
    <source>
        <dbReference type="Google" id="ProtNLM"/>
    </source>
</evidence>
<dbReference type="RefSeq" id="XP_009545360.1">
    <property type="nucleotide sequence ID" value="XM_009547065.1"/>
</dbReference>
<dbReference type="eggNOG" id="ENOG502SQ04">
    <property type="taxonomic scope" value="Eukaryota"/>
</dbReference>
<dbReference type="OrthoDB" id="424465at2759"/>
<gene>
    <name evidence="1" type="ORF">HETIRDRAFT_152727</name>
</gene>
<dbReference type="AlphaFoldDB" id="W4KDA7"/>
<evidence type="ECO:0000313" key="1">
    <source>
        <dbReference type="EMBL" id="ETW83076.1"/>
    </source>
</evidence>
<dbReference type="EMBL" id="KI925457">
    <property type="protein sequence ID" value="ETW83076.1"/>
    <property type="molecule type" value="Genomic_DNA"/>
</dbReference>
<feature type="non-terminal residue" evidence="1">
    <location>
        <position position="400"/>
    </location>
</feature>
<proteinExistence type="predicted"/>
<dbReference type="KEGG" id="hir:HETIRDRAFT_152727"/>
<dbReference type="InParanoid" id="W4KDA7"/>
<protein>
    <recommendedName>
        <fullName evidence="3">Cleavage/polyadenylation specificity factor A subunit N-terminal domain-containing protein</fullName>
    </recommendedName>
</protein>
<accession>W4KDA7</accession>
<evidence type="ECO:0000313" key="2">
    <source>
        <dbReference type="Proteomes" id="UP000030671"/>
    </source>
</evidence>
<name>W4KDA7_HETIT</name>
<dbReference type="STRING" id="747525.W4KDA7"/>
<sequence length="400" mass="45282">MKCSPICLYGTNGYAVVDEMQLLSAGRWLMTSQRSFRLEYTRATIKLWCLKDADDVYCSASFDIFAGYKKFTVSLTRDEKFATLAITIDNATHGVLQIYDIPLIERSEAEFLHNSTPRMKKVIPRPSRARGTIHEVSIHDKVIAATFVDLSTESLGHSYQVLLVNTNTWSQVLLHPKFDEPFTRLSIKLYHDRILFIGSFHDNVLVRTFHLPSCMVHQQLAGRSSVWDPLNRDDSRIVEDMGDYEEFLISHMPNVQDFFVSESDSFSDTIPSLPKSLSFLFYAAALGDSEGKGVLVRLFLDPGHQGQDSLMQREVFGAPRDSSVKLVRIGVTGRRAVWIEQNWETDGFRVIKAHFPDENVDWSTVHVLLPPYPSLPFSPQMCNSLAFDETTGRLCVGVAT</sequence>
<dbReference type="HOGENOM" id="CLU_028039_0_0_1"/>
<dbReference type="Proteomes" id="UP000030671">
    <property type="component" value="Unassembled WGS sequence"/>
</dbReference>
<keyword evidence="2" id="KW-1185">Reference proteome</keyword>
<reference evidence="1 2" key="1">
    <citation type="journal article" date="2012" name="New Phytol.">
        <title>Insight into trade-off between wood decay and parasitism from the genome of a fungal forest pathogen.</title>
        <authorList>
            <person name="Olson A."/>
            <person name="Aerts A."/>
            <person name="Asiegbu F."/>
            <person name="Belbahri L."/>
            <person name="Bouzid O."/>
            <person name="Broberg A."/>
            <person name="Canback B."/>
            <person name="Coutinho P.M."/>
            <person name="Cullen D."/>
            <person name="Dalman K."/>
            <person name="Deflorio G."/>
            <person name="van Diepen L.T."/>
            <person name="Dunand C."/>
            <person name="Duplessis S."/>
            <person name="Durling M."/>
            <person name="Gonthier P."/>
            <person name="Grimwood J."/>
            <person name="Fossdal C.G."/>
            <person name="Hansson D."/>
            <person name="Henrissat B."/>
            <person name="Hietala A."/>
            <person name="Himmelstrand K."/>
            <person name="Hoffmeister D."/>
            <person name="Hogberg N."/>
            <person name="James T.Y."/>
            <person name="Karlsson M."/>
            <person name="Kohler A."/>
            <person name="Kues U."/>
            <person name="Lee Y.H."/>
            <person name="Lin Y.C."/>
            <person name="Lind M."/>
            <person name="Lindquist E."/>
            <person name="Lombard V."/>
            <person name="Lucas S."/>
            <person name="Lunden K."/>
            <person name="Morin E."/>
            <person name="Murat C."/>
            <person name="Park J."/>
            <person name="Raffaello T."/>
            <person name="Rouze P."/>
            <person name="Salamov A."/>
            <person name="Schmutz J."/>
            <person name="Solheim H."/>
            <person name="Stahlberg J."/>
            <person name="Velez H."/>
            <person name="de Vries R.P."/>
            <person name="Wiebenga A."/>
            <person name="Woodward S."/>
            <person name="Yakovlev I."/>
            <person name="Garbelotto M."/>
            <person name="Martin F."/>
            <person name="Grigoriev I.V."/>
            <person name="Stenlid J."/>
        </authorList>
    </citation>
    <scope>NUCLEOTIDE SEQUENCE [LARGE SCALE GENOMIC DNA]</scope>
    <source>
        <strain evidence="1 2">TC 32-1</strain>
    </source>
</reference>